<dbReference type="InterPro" id="IPR027417">
    <property type="entry name" value="P-loop_NTPase"/>
</dbReference>
<feature type="domain" description="Sigma-54 factor interaction" evidence="8">
    <location>
        <begin position="163"/>
        <end position="395"/>
    </location>
</feature>
<dbReference type="InterPro" id="IPR025662">
    <property type="entry name" value="Sigma_54_int_dom_ATP-bd_1"/>
</dbReference>
<dbReference type="Gene3D" id="1.10.8.60">
    <property type="match status" value="1"/>
</dbReference>
<keyword evidence="2" id="KW-0067">ATP-binding</keyword>
<keyword evidence="6" id="KW-0597">Phosphoprotein</keyword>
<dbReference type="PROSITE" id="PS00676">
    <property type="entry name" value="SIGMA54_INTERACT_2"/>
    <property type="match status" value="1"/>
</dbReference>
<dbReference type="SUPFAM" id="SSF46689">
    <property type="entry name" value="Homeodomain-like"/>
    <property type="match status" value="1"/>
</dbReference>
<keyword evidence="1" id="KW-0547">Nucleotide-binding</keyword>
<dbReference type="InterPro" id="IPR002197">
    <property type="entry name" value="HTH_Fis"/>
</dbReference>
<dbReference type="InterPro" id="IPR025943">
    <property type="entry name" value="Sigma_54_int_dom_ATP-bd_2"/>
</dbReference>
<keyword evidence="7" id="KW-0175">Coiled coil</keyword>
<comment type="caution">
    <text evidence="10">The sequence shown here is derived from an EMBL/GenBank/DDBJ whole genome shotgun (WGS) entry which is preliminary data.</text>
</comment>
<dbReference type="InterPro" id="IPR009057">
    <property type="entry name" value="Homeodomain-like_sf"/>
</dbReference>
<dbReference type="Gene3D" id="3.40.50.300">
    <property type="entry name" value="P-loop containing nucleotide triphosphate hydrolases"/>
    <property type="match status" value="1"/>
</dbReference>
<dbReference type="InterPro" id="IPR003593">
    <property type="entry name" value="AAA+_ATPase"/>
</dbReference>
<dbReference type="AlphaFoldDB" id="A0A0D8JAU9"/>
<dbReference type="EMBL" id="JRHC01000001">
    <property type="protein sequence ID" value="KJF44125.1"/>
    <property type="molecule type" value="Genomic_DNA"/>
</dbReference>
<evidence type="ECO:0000313" key="10">
    <source>
        <dbReference type="EMBL" id="KJF44125.1"/>
    </source>
</evidence>
<protein>
    <recommendedName>
        <fullName evidence="12">Chemotaxis protein CheY</fullName>
    </recommendedName>
</protein>
<evidence type="ECO:0000256" key="3">
    <source>
        <dbReference type="ARBA" id="ARBA00023015"/>
    </source>
</evidence>
<dbReference type="RefSeq" id="WP_045025692.1">
    <property type="nucleotide sequence ID" value="NZ_JRHC01000001.1"/>
</dbReference>
<dbReference type="FunFam" id="3.40.50.300:FF:000006">
    <property type="entry name" value="DNA-binding transcriptional regulator NtrC"/>
    <property type="match status" value="1"/>
</dbReference>
<dbReference type="GO" id="GO:0000160">
    <property type="term" value="P:phosphorelay signal transduction system"/>
    <property type="evidence" value="ECO:0007669"/>
    <property type="project" value="InterPro"/>
</dbReference>
<dbReference type="SMART" id="SM00448">
    <property type="entry name" value="REC"/>
    <property type="match status" value="1"/>
</dbReference>
<dbReference type="PROSITE" id="PS00688">
    <property type="entry name" value="SIGMA54_INTERACT_3"/>
    <property type="match status" value="1"/>
</dbReference>
<dbReference type="OrthoDB" id="9810703at2"/>
<name>A0A0D8JAU9_9BACT</name>
<dbReference type="PROSITE" id="PS50110">
    <property type="entry name" value="RESPONSE_REGULATORY"/>
    <property type="match status" value="1"/>
</dbReference>
<evidence type="ECO:0000256" key="6">
    <source>
        <dbReference type="PROSITE-ProRule" id="PRU00169"/>
    </source>
</evidence>
<dbReference type="Gene3D" id="1.10.10.60">
    <property type="entry name" value="Homeodomain-like"/>
    <property type="match status" value="1"/>
</dbReference>
<gene>
    <name evidence="10" type="ORF">LH29_00905</name>
</gene>
<evidence type="ECO:0000256" key="2">
    <source>
        <dbReference type="ARBA" id="ARBA00022840"/>
    </source>
</evidence>
<dbReference type="SUPFAM" id="SSF52172">
    <property type="entry name" value="CheY-like"/>
    <property type="match status" value="1"/>
</dbReference>
<keyword evidence="4" id="KW-0238">DNA-binding</keyword>
<dbReference type="PRINTS" id="PR01590">
    <property type="entry name" value="HTHFIS"/>
</dbReference>
<dbReference type="InterPro" id="IPR001789">
    <property type="entry name" value="Sig_transdc_resp-reg_receiver"/>
</dbReference>
<dbReference type="InterPro" id="IPR058031">
    <property type="entry name" value="AAA_lid_NorR"/>
</dbReference>
<feature type="domain" description="Response regulatory" evidence="9">
    <location>
        <begin position="2"/>
        <end position="117"/>
    </location>
</feature>
<evidence type="ECO:0008006" key="12">
    <source>
        <dbReference type="Google" id="ProtNLM"/>
    </source>
</evidence>
<evidence type="ECO:0000256" key="4">
    <source>
        <dbReference type="ARBA" id="ARBA00023125"/>
    </source>
</evidence>
<dbReference type="PANTHER" id="PTHR32071:SF119">
    <property type="entry name" value="SIGMA L-DEPENDENT TRANSCRIPTIONAL REGULATOR YPLP-RELATED"/>
    <property type="match status" value="1"/>
</dbReference>
<organism evidence="10 11">
    <name type="scientific">Draconibacterium sediminis</name>
    <dbReference type="NCBI Taxonomy" id="1544798"/>
    <lineage>
        <taxon>Bacteria</taxon>
        <taxon>Pseudomonadati</taxon>
        <taxon>Bacteroidota</taxon>
        <taxon>Bacteroidia</taxon>
        <taxon>Marinilabiliales</taxon>
        <taxon>Prolixibacteraceae</taxon>
        <taxon>Draconibacterium</taxon>
    </lineage>
</organism>
<dbReference type="PROSITE" id="PS50045">
    <property type="entry name" value="SIGMA54_INTERACT_4"/>
    <property type="match status" value="1"/>
</dbReference>
<proteinExistence type="predicted"/>
<evidence type="ECO:0000256" key="7">
    <source>
        <dbReference type="SAM" id="Coils"/>
    </source>
</evidence>
<evidence type="ECO:0000256" key="5">
    <source>
        <dbReference type="ARBA" id="ARBA00023163"/>
    </source>
</evidence>
<dbReference type="Pfam" id="PF25601">
    <property type="entry name" value="AAA_lid_14"/>
    <property type="match status" value="1"/>
</dbReference>
<dbReference type="InterPro" id="IPR011006">
    <property type="entry name" value="CheY-like_superfamily"/>
</dbReference>
<dbReference type="Pfam" id="PF00072">
    <property type="entry name" value="Response_reg"/>
    <property type="match status" value="1"/>
</dbReference>
<dbReference type="CDD" id="cd00009">
    <property type="entry name" value="AAA"/>
    <property type="match status" value="1"/>
</dbReference>
<keyword evidence="5" id="KW-0804">Transcription</keyword>
<dbReference type="GO" id="GO:0006355">
    <property type="term" value="P:regulation of DNA-templated transcription"/>
    <property type="evidence" value="ECO:0007669"/>
    <property type="project" value="InterPro"/>
</dbReference>
<keyword evidence="11" id="KW-1185">Reference proteome</keyword>
<feature type="coiled-coil region" evidence="7">
    <location>
        <begin position="133"/>
        <end position="160"/>
    </location>
</feature>
<dbReference type="InterPro" id="IPR025944">
    <property type="entry name" value="Sigma_54_int_dom_CS"/>
</dbReference>
<dbReference type="Pfam" id="PF00158">
    <property type="entry name" value="Sigma54_activat"/>
    <property type="match status" value="1"/>
</dbReference>
<evidence type="ECO:0000259" key="8">
    <source>
        <dbReference type="PROSITE" id="PS50045"/>
    </source>
</evidence>
<dbReference type="Gene3D" id="3.40.50.2300">
    <property type="match status" value="1"/>
</dbReference>
<evidence type="ECO:0000256" key="1">
    <source>
        <dbReference type="ARBA" id="ARBA00022741"/>
    </source>
</evidence>
<dbReference type="Proteomes" id="UP000032544">
    <property type="component" value="Unassembled WGS sequence"/>
</dbReference>
<dbReference type="GO" id="GO:0005524">
    <property type="term" value="F:ATP binding"/>
    <property type="evidence" value="ECO:0007669"/>
    <property type="project" value="UniProtKB-KW"/>
</dbReference>
<evidence type="ECO:0000259" key="9">
    <source>
        <dbReference type="PROSITE" id="PS50110"/>
    </source>
</evidence>
<dbReference type="PANTHER" id="PTHR32071">
    <property type="entry name" value="TRANSCRIPTIONAL REGULATORY PROTEIN"/>
    <property type="match status" value="1"/>
</dbReference>
<dbReference type="GO" id="GO:0043565">
    <property type="term" value="F:sequence-specific DNA binding"/>
    <property type="evidence" value="ECO:0007669"/>
    <property type="project" value="InterPro"/>
</dbReference>
<evidence type="ECO:0000313" key="11">
    <source>
        <dbReference type="Proteomes" id="UP000032544"/>
    </source>
</evidence>
<accession>A0A0D8JAU9</accession>
<sequence>MKVLVVEDDQLSREAIVEFLVEDLKLDVTDAEDGTAALEILQKDKFELIISDIKMPGISGLELLKRVKQDYPGIAVILMTGFSEITHSIEALRLGAADYLLKPVNIDELAMTVSKIQERYQLINENKDLKESVQKMGKEVNASTQRIRALQNTIRDIQESGKMAVFSKHMKQVVDLSLKFHKSRDIPVLIQGETGTGKEMVARLIHFGEGLESPGPFIPVNCAAISEQLFESELFGYEPGAFTGARAGGYIGKMEQAQGGTLFLDEIGELPLEMQAKLLRVLQQRELYRVGGSQLIKLDVRFVFATNRKLKALIDQNKFRSDLFYRIETGNILLKPLREKTEEILPLAQYFLEMYSQRRNRAFKFISKPAGSILEKYEWPGNVRELQNAIERVVLLFDDEQLQPWHLAHLFVENTASVPEKVEGIPIRPGEVVLPEEGFSIEELEVEIVAKAMKRFDGAKTAVAEYLGISRSALRSRLRKLEDRRK</sequence>
<dbReference type="InterPro" id="IPR002078">
    <property type="entry name" value="Sigma_54_int"/>
</dbReference>
<dbReference type="SUPFAM" id="SSF52540">
    <property type="entry name" value="P-loop containing nucleoside triphosphate hydrolases"/>
    <property type="match status" value="1"/>
</dbReference>
<dbReference type="Pfam" id="PF02954">
    <property type="entry name" value="HTH_8"/>
    <property type="match status" value="1"/>
</dbReference>
<dbReference type="STRING" id="1544798.LH29_00905"/>
<reference evidence="10 11" key="1">
    <citation type="submission" date="2014-09" db="EMBL/GenBank/DDBJ databases">
        <title>Draft Genome Sequence of Draconibacterium sp. JN14CK-3.</title>
        <authorList>
            <person name="Dong C."/>
            <person name="Lai Q."/>
            <person name="Shao Z."/>
        </authorList>
    </citation>
    <scope>NUCLEOTIDE SEQUENCE [LARGE SCALE GENOMIC DNA]</scope>
    <source>
        <strain evidence="10 11">JN14CK-3</strain>
    </source>
</reference>
<keyword evidence="3" id="KW-0805">Transcription regulation</keyword>
<dbReference type="CDD" id="cd17536">
    <property type="entry name" value="REC_YesN-like"/>
    <property type="match status" value="1"/>
</dbReference>
<dbReference type="SMART" id="SM00382">
    <property type="entry name" value="AAA"/>
    <property type="match status" value="1"/>
</dbReference>
<dbReference type="PROSITE" id="PS00675">
    <property type="entry name" value="SIGMA54_INTERACT_1"/>
    <property type="match status" value="1"/>
</dbReference>
<feature type="modified residue" description="4-aspartylphosphate" evidence="6">
    <location>
        <position position="52"/>
    </location>
</feature>